<feature type="transmembrane region" description="Helical" evidence="5">
    <location>
        <begin position="76"/>
        <end position="97"/>
    </location>
</feature>
<dbReference type="PANTHER" id="PTHR32322">
    <property type="entry name" value="INNER MEMBRANE TRANSPORTER"/>
    <property type="match status" value="1"/>
</dbReference>
<accession>A0ABW4L1R4</accession>
<dbReference type="Pfam" id="PF00892">
    <property type="entry name" value="EamA"/>
    <property type="match status" value="2"/>
</dbReference>
<dbReference type="InterPro" id="IPR050638">
    <property type="entry name" value="AA-Vitamin_Transporters"/>
</dbReference>
<comment type="caution">
    <text evidence="7">The sequence shown here is derived from an EMBL/GenBank/DDBJ whole genome shotgun (WGS) entry which is preliminary data.</text>
</comment>
<proteinExistence type="predicted"/>
<evidence type="ECO:0000313" key="8">
    <source>
        <dbReference type="Proteomes" id="UP001597304"/>
    </source>
</evidence>
<feature type="transmembrane region" description="Helical" evidence="5">
    <location>
        <begin position="44"/>
        <end position="64"/>
    </location>
</feature>
<dbReference type="PANTHER" id="PTHR32322:SF9">
    <property type="entry name" value="AMINO-ACID METABOLITE EFFLUX PUMP-RELATED"/>
    <property type="match status" value="1"/>
</dbReference>
<keyword evidence="8" id="KW-1185">Reference proteome</keyword>
<feature type="transmembrane region" description="Helical" evidence="5">
    <location>
        <begin position="219"/>
        <end position="240"/>
    </location>
</feature>
<evidence type="ECO:0000256" key="3">
    <source>
        <dbReference type="ARBA" id="ARBA00022989"/>
    </source>
</evidence>
<keyword evidence="3 5" id="KW-1133">Transmembrane helix</keyword>
<feature type="domain" description="EamA" evidence="6">
    <location>
        <begin position="22"/>
        <end position="147"/>
    </location>
</feature>
<feature type="transmembrane region" description="Helical" evidence="5">
    <location>
        <begin position="21"/>
        <end position="38"/>
    </location>
</feature>
<keyword evidence="4 5" id="KW-0472">Membrane</keyword>
<feature type="transmembrane region" description="Helical" evidence="5">
    <location>
        <begin position="252"/>
        <end position="272"/>
    </location>
</feature>
<keyword evidence="2 5" id="KW-0812">Transmembrane</keyword>
<dbReference type="SUPFAM" id="SSF103481">
    <property type="entry name" value="Multidrug resistance efflux transporter EmrE"/>
    <property type="match status" value="2"/>
</dbReference>
<dbReference type="InterPro" id="IPR000620">
    <property type="entry name" value="EamA_dom"/>
</dbReference>
<dbReference type="EMBL" id="JBHUEJ010000044">
    <property type="protein sequence ID" value="MFD1712483.1"/>
    <property type="molecule type" value="Genomic_DNA"/>
</dbReference>
<comment type="subcellular location">
    <subcellularLocation>
        <location evidence="1">Membrane</location>
        <topology evidence="1">Multi-pass membrane protein</topology>
    </subcellularLocation>
</comment>
<feature type="transmembrane region" description="Helical" evidence="5">
    <location>
        <begin position="190"/>
        <end position="213"/>
    </location>
</feature>
<evidence type="ECO:0000256" key="2">
    <source>
        <dbReference type="ARBA" id="ARBA00022692"/>
    </source>
</evidence>
<dbReference type="Gene3D" id="1.10.3730.20">
    <property type="match status" value="2"/>
</dbReference>
<evidence type="ECO:0000259" key="6">
    <source>
        <dbReference type="Pfam" id="PF00892"/>
    </source>
</evidence>
<evidence type="ECO:0000256" key="5">
    <source>
        <dbReference type="SAM" id="Phobius"/>
    </source>
</evidence>
<dbReference type="InterPro" id="IPR037185">
    <property type="entry name" value="EmrE-like"/>
</dbReference>
<evidence type="ECO:0000313" key="7">
    <source>
        <dbReference type="EMBL" id="MFD1712483.1"/>
    </source>
</evidence>
<evidence type="ECO:0000256" key="4">
    <source>
        <dbReference type="ARBA" id="ARBA00023136"/>
    </source>
</evidence>
<name>A0ABW4L1R4_9BURK</name>
<feature type="transmembrane region" description="Helical" evidence="5">
    <location>
        <begin position="134"/>
        <end position="152"/>
    </location>
</feature>
<protein>
    <submittedName>
        <fullName evidence="7">DMT family transporter</fullName>
    </submittedName>
</protein>
<feature type="transmembrane region" description="Helical" evidence="5">
    <location>
        <begin position="103"/>
        <end position="125"/>
    </location>
</feature>
<reference evidence="8" key="1">
    <citation type="journal article" date="2019" name="Int. J. Syst. Evol. Microbiol.">
        <title>The Global Catalogue of Microorganisms (GCM) 10K type strain sequencing project: providing services to taxonomists for standard genome sequencing and annotation.</title>
        <authorList>
            <consortium name="The Broad Institute Genomics Platform"/>
            <consortium name="The Broad Institute Genome Sequencing Center for Infectious Disease"/>
            <person name="Wu L."/>
            <person name="Ma J."/>
        </authorList>
    </citation>
    <scope>NUCLEOTIDE SEQUENCE [LARGE SCALE GENOMIC DNA]</scope>
    <source>
        <strain evidence="8">LMG 29247</strain>
    </source>
</reference>
<sequence>MTGASATAAATEATPPWLGEFVLLAAVWGASFLFMRVLGAEVGAIPTAGARVALAALSLLPLMWLRKLWGVSRQHWRGMLVVGLLNSALPFALYAWAVQSINTGLAAILNASSPLFGAMVARWWVGERLTATRIAGLALGMAGVVALAGGQAEFKPGGTGWAVLACLGASLSYGVAACYTREKLPGVPPLAIATSSQIAAALLLAVPTAVLWPSHPLSAHAWGALVGAAVLCTALAYVLYFRLIARAGPARAIAVTFLSPVFAVGYGALLLSEPITPRMLLCGAVIVLGTALATGLVGARRRREDERVARSKANG</sequence>
<organism evidence="7 8">
    <name type="scientific">Ottowia flava</name>
    <dbReference type="NCBI Taxonomy" id="2675430"/>
    <lineage>
        <taxon>Bacteria</taxon>
        <taxon>Pseudomonadati</taxon>
        <taxon>Pseudomonadota</taxon>
        <taxon>Betaproteobacteria</taxon>
        <taxon>Burkholderiales</taxon>
        <taxon>Comamonadaceae</taxon>
        <taxon>Ottowia</taxon>
    </lineage>
</organism>
<feature type="domain" description="EamA" evidence="6">
    <location>
        <begin position="161"/>
        <end position="293"/>
    </location>
</feature>
<gene>
    <name evidence="7" type="ORF">ACFSF0_17935</name>
</gene>
<dbReference type="Proteomes" id="UP001597304">
    <property type="component" value="Unassembled WGS sequence"/>
</dbReference>
<feature type="transmembrane region" description="Helical" evidence="5">
    <location>
        <begin position="158"/>
        <end position="178"/>
    </location>
</feature>
<evidence type="ECO:0000256" key="1">
    <source>
        <dbReference type="ARBA" id="ARBA00004141"/>
    </source>
</evidence>
<feature type="transmembrane region" description="Helical" evidence="5">
    <location>
        <begin position="278"/>
        <end position="299"/>
    </location>
</feature>
<dbReference type="RefSeq" id="WP_147913183.1">
    <property type="nucleotide sequence ID" value="NZ_JBHUEJ010000044.1"/>
</dbReference>